<keyword evidence="1 3" id="KW-0547">Nucleotide-binding</keyword>
<dbReference type="Proteomes" id="UP000199202">
    <property type="component" value="Unassembled WGS sequence"/>
</dbReference>
<dbReference type="GO" id="GO:0005829">
    <property type="term" value="C:cytosol"/>
    <property type="evidence" value="ECO:0007669"/>
    <property type="project" value="TreeGrafter"/>
</dbReference>
<dbReference type="PANTHER" id="PTHR30476">
    <property type="entry name" value="UPF0234 PROTEIN YAJQ"/>
    <property type="match status" value="1"/>
</dbReference>
<dbReference type="NCBIfam" id="NF003819">
    <property type="entry name" value="PRK05412.1"/>
    <property type="match status" value="1"/>
</dbReference>
<dbReference type="CDD" id="cd11740">
    <property type="entry name" value="YajQ_like"/>
    <property type="match status" value="1"/>
</dbReference>
<evidence type="ECO:0000313" key="4">
    <source>
        <dbReference type="EMBL" id="SDI65013.1"/>
    </source>
</evidence>
<dbReference type="FunFam" id="3.30.70.860:FF:000004">
    <property type="entry name" value="UPF0234 protein AWC22_11905"/>
    <property type="match status" value="1"/>
</dbReference>
<evidence type="ECO:0000256" key="2">
    <source>
        <dbReference type="ARBA" id="ARBA00093450"/>
    </source>
</evidence>
<reference evidence="4 5" key="1">
    <citation type="submission" date="2016-10" db="EMBL/GenBank/DDBJ databases">
        <authorList>
            <person name="de Groot N.N."/>
        </authorList>
    </citation>
    <scope>NUCLEOTIDE SEQUENCE [LARGE SCALE GENOMIC DNA]</scope>
    <source>
        <strain evidence="4 5">CGMCC 4.6533</strain>
    </source>
</reference>
<dbReference type="RefSeq" id="WP_218135793.1">
    <property type="nucleotide sequence ID" value="NZ_FNDJ01000006.1"/>
</dbReference>
<comment type="similarity">
    <text evidence="2 3">Belongs to the YajQ family.</text>
</comment>
<dbReference type="SUPFAM" id="SSF89963">
    <property type="entry name" value="YajQ-like"/>
    <property type="match status" value="2"/>
</dbReference>
<dbReference type="InterPro" id="IPR036183">
    <property type="entry name" value="YajQ-like_sf"/>
</dbReference>
<dbReference type="InterPro" id="IPR007551">
    <property type="entry name" value="YajQ/Smlt4090-like"/>
</dbReference>
<protein>
    <recommendedName>
        <fullName evidence="3">Nucleotide-binding protein SAMN05421869_106356</fullName>
    </recommendedName>
</protein>
<evidence type="ECO:0000256" key="3">
    <source>
        <dbReference type="HAMAP-Rule" id="MF_00632"/>
    </source>
</evidence>
<keyword evidence="5" id="KW-1185">Reference proteome</keyword>
<dbReference type="Gene3D" id="3.30.70.990">
    <property type="entry name" value="YajQ-like, domain 2"/>
    <property type="match status" value="1"/>
</dbReference>
<evidence type="ECO:0000256" key="1">
    <source>
        <dbReference type="ARBA" id="ARBA00022741"/>
    </source>
</evidence>
<sequence length="166" mass="18471">MGVLADSSFDIVSKIDRQEVDNALNQTVKEIGHRFDFKGTGAAISWSGQDNIEIKANSEERANAALDVFKEKVVKRGLSLKIIDAGEPKLSGKEYRMLVSLKEGIDQEHAKKISKMIRDEGPKGVKAQIQGEELRVSSKKKDDLQDVISLLKGKDLDIALQFVNYR</sequence>
<dbReference type="GO" id="GO:0000166">
    <property type="term" value="F:nucleotide binding"/>
    <property type="evidence" value="ECO:0007669"/>
    <property type="project" value="UniProtKB-UniRule"/>
</dbReference>
<name>A0A1G8MAU8_9ACTN</name>
<proteinExistence type="inferred from homology"/>
<comment type="function">
    <text evidence="3">Nucleotide-binding protein.</text>
</comment>
<evidence type="ECO:0000313" key="5">
    <source>
        <dbReference type="Proteomes" id="UP000199202"/>
    </source>
</evidence>
<dbReference type="Gene3D" id="3.30.70.860">
    <property type="match status" value="1"/>
</dbReference>
<dbReference type="PANTHER" id="PTHR30476:SF0">
    <property type="entry name" value="UPF0234 PROTEIN YAJQ"/>
    <property type="match status" value="1"/>
</dbReference>
<dbReference type="AlphaFoldDB" id="A0A1G8MAU8"/>
<dbReference type="Pfam" id="PF04461">
    <property type="entry name" value="YajQ"/>
    <property type="match status" value="1"/>
</dbReference>
<dbReference type="InterPro" id="IPR035571">
    <property type="entry name" value="UPF0234-like_C"/>
</dbReference>
<dbReference type="InterPro" id="IPR035570">
    <property type="entry name" value="UPF0234_N"/>
</dbReference>
<accession>A0A1G8MAU8</accession>
<dbReference type="EMBL" id="FNDJ01000006">
    <property type="protein sequence ID" value="SDI65013.1"/>
    <property type="molecule type" value="Genomic_DNA"/>
</dbReference>
<gene>
    <name evidence="4" type="ORF">SAMN05421869_106356</name>
</gene>
<organism evidence="4 5">
    <name type="scientific">Nonomuraea jiangxiensis</name>
    <dbReference type="NCBI Taxonomy" id="633440"/>
    <lineage>
        <taxon>Bacteria</taxon>
        <taxon>Bacillati</taxon>
        <taxon>Actinomycetota</taxon>
        <taxon>Actinomycetes</taxon>
        <taxon>Streptosporangiales</taxon>
        <taxon>Streptosporangiaceae</taxon>
        <taxon>Nonomuraea</taxon>
    </lineage>
</organism>
<dbReference type="HAMAP" id="MF_00632">
    <property type="entry name" value="UPF0234"/>
    <property type="match status" value="1"/>
</dbReference>